<sequence length="53" mass="6167">SSMVLDRLWFWGCMTWDGPGFLAKIDSTLDSSRYIRTLKDELVKTINRYIIGP</sequence>
<dbReference type="EMBL" id="JAAAIN010004819">
    <property type="protein sequence ID" value="KAG0278023.1"/>
    <property type="molecule type" value="Genomic_DNA"/>
</dbReference>
<accession>A0A9P6UE36</accession>
<dbReference type="OrthoDB" id="2242158at2759"/>
<reference evidence="1" key="1">
    <citation type="journal article" date="2020" name="Fungal Divers.">
        <title>Resolving the Mortierellaceae phylogeny through synthesis of multi-gene phylogenetics and phylogenomics.</title>
        <authorList>
            <person name="Vandepol N."/>
            <person name="Liber J."/>
            <person name="Desiro A."/>
            <person name="Na H."/>
            <person name="Kennedy M."/>
            <person name="Barry K."/>
            <person name="Grigoriev I.V."/>
            <person name="Miller A.N."/>
            <person name="O'Donnell K."/>
            <person name="Stajich J.E."/>
            <person name="Bonito G."/>
        </authorList>
    </citation>
    <scope>NUCLEOTIDE SEQUENCE</scope>
    <source>
        <strain evidence="1">NVP60</strain>
    </source>
</reference>
<dbReference type="InterPro" id="IPR036397">
    <property type="entry name" value="RNaseH_sf"/>
</dbReference>
<gene>
    <name evidence="1" type="ORF">BGZ97_009791</name>
</gene>
<comment type="caution">
    <text evidence="1">The sequence shown here is derived from an EMBL/GenBank/DDBJ whole genome shotgun (WGS) entry which is preliminary data.</text>
</comment>
<evidence type="ECO:0000313" key="2">
    <source>
        <dbReference type="Proteomes" id="UP000823405"/>
    </source>
</evidence>
<protein>
    <submittedName>
        <fullName evidence="1">Uncharacterized protein</fullName>
    </submittedName>
</protein>
<dbReference type="Gene3D" id="3.30.420.10">
    <property type="entry name" value="Ribonuclease H-like superfamily/Ribonuclease H"/>
    <property type="match status" value="1"/>
</dbReference>
<proteinExistence type="predicted"/>
<dbReference type="Proteomes" id="UP000823405">
    <property type="component" value="Unassembled WGS sequence"/>
</dbReference>
<dbReference type="GO" id="GO:0003676">
    <property type="term" value="F:nucleic acid binding"/>
    <property type="evidence" value="ECO:0007669"/>
    <property type="project" value="InterPro"/>
</dbReference>
<feature type="non-terminal residue" evidence="1">
    <location>
        <position position="1"/>
    </location>
</feature>
<name>A0A9P6UE36_9FUNG</name>
<organism evidence="1 2">
    <name type="scientific">Linnemannia gamsii</name>
    <dbReference type="NCBI Taxonomy" id="64522"/>
    <lineage>
        <taxon>Eukaryota</taxon>
        <taxon>Fungi</taxon>
        <taxon>Fungi incertae sedis</taxon>
        <taxon>Mucoromycota</taxon>
        <taxon>Mortierellomycotina</taxon>
        <taxon>Mortierellomycetes</taxon>
        <taxon>Mortierellales</taxon>
        <taxon>Mortierellaceae</taxon>
        <taxon>Linnemannia</taxon>
    </lineage>
</organism>
<dbReference type="AlphaFoldDB" id="A0A9P6UE36"/>
<evidence type="ECO:0000313" key="1">
    <source>
        <dbReference type="EMBL" id="KAG0278023.1"/>
    </source>
</evidence>
<keyword evidence="2" id="KW-1185">Reference proteome</keyword>